<dbReference type="SMART" id="SM00749">
    <property type="entry name" value="BON"/>
    <property type="match status" value="2"/>
</dbReference>
<dbReference type="InterPro" id="IPR051686">
    <property type="entry name" value="Lipoprotein_DolP"/>
</dbReference>
<evidence type="ECO:0000313" key="3">
    <source>
        <dbReference type="Proteomes" id="UP000002774"/>
    </source>
</evidence>
<dbReference type="STRING" id="714943.Mucpa_6983"/>
<dbReference type="InterPro" id="IPR007055">
    <property type="entry name" value="BON_dom"/>
</dbReference>
<feature type="domain" description="BON" evidence="1">
    <location>
        <begin position="78"/>
        <end position="145"/>
    </location>
</feature>
<gene>
    <name evidence="2" type="ORF">Mucpa_6983</name>
</gene>
<dbReference type="RefSeq" id="WP_008513180.1">
    <property type="nucleotide sequence ID" value="NZ_CM001403.1"/>
</dbReference>
<evidence type="ECO:0000259" key="1">
    <source>
        <dbReference type="PROSITE" id="PS50914"/>
    </source>
</evidence>
<dbReference type="PANTHER" id="PTHR34606:SF15">
    <property type="entry name" value="BON DOMAIN-CONTAINING PROTEIN"/>
    <property type="match status" value="1"/>
</dbReference>
<dbReference type="Pfam" id="PF04972">
    <property type="entry name" value="BON"/>
    <property type="match status" value="3"/>
</dbReference>
<dbReference type="InterPro" id="IPR014004">
    <property type="entry name" value="Transpt-assoc_nodulatn_dom_bac"/>
</dbReference>
<dbReference type="OrthoDB" id="870892at2"/>
<protein>
    <submittedName>
        <fullName evidence="2">Transport-associated protein</fullName>
    </submittedName>
</protein>
<evidence type="ECO:0000313" key="2">
    <source>
        <dbReference type="EMBL" id="EHQ31030.1"/>
    </source>
</evidence>
<dbReference type="Proteomes" id="UP000002774">
    <property type="component" value="Chromosome"/>
</dbReference>
<dbReference type="AlphaFoldDB" id="H1Y671"/>
<dbReference type="PROSITE" id="PS50914">
    <property type="entry name" value="BON"/>
    <property type="match status" value="3"/>
</dbReference>
<dbReference type="Gene3D" id="3.30.1340.30">
    <property type="match status" value="3"/>
</dbReference>
<organism evidence="2 3">
    <name type="scientific">Mucilaginibacter paludis DSM 18603</name>
    <dbReference type="NCBI Taxonomy" id="714943"/>
    <lineage>
        <taxon>Bacteria</taxon>
        <taxon>Pseudomonadati</taxon>
        <taxon>Bacteroidota</taxon>
        <taxon>Sphingobacteriia</taxon>
        <taxon>Sphingobacteriales</taxon>
        <taxon>Sphingobacteriaceae</taxon>
        <taxon>Mucilaginibacter</taxon>
    </lineage>
</organism>
<feature type="domain" description="BON" evidence="1">
    <location>
        <begin position="148"/>
        <end position="216"/>
    </location>
</feature>
<feature type="domain" description="BON" evidence="1">
    <location>
        <begin position="3"/>
        <end position="71"/>
    </location>
</feature>
<accession>H1Y671</accession>
<name>H1Y671_9SPHI</name>
<keyword evidence="3" id="KW-1185">Reference proteome</keyword>
<dbReference type="EMBL" id="CM001403">
    <property type="protein sequence ID" value="EHQ31030.1"/>
    <property type="molecule type" value="Genomic_DNA"/>
</dbReference>
<dbReference type="HOGENOM" id="CLU_082070_0_0_10"/>
<dbReference type="eggNOG" id="COG2823">
    <property type="taxonomic scope" value="Bacteria"/>
</dbReference>
<sequence length="218" mass="24201">MKTNQGLQTDVENALLWEPLLHTAKISVIAEDGIITLAGTVDSYAKKAEAEEAAKKVAGVKVIIELIEVVLSSEIRKTDQEIAREILSTLAASWVPAEKLKIKVEHGVITLEGTLQWNFQKQTATKSLKNITGITKVRNMIVIKADTPDEVEKKHLENALKLNWSMDNQDVRVEVDGKTVTLTGVVNSYYQKEEAERIAWQAPGVNTVKNELSLELKD</sequence>
<dbReference type="PANTHER" id="PTHR34606">
    <property type="entry name" value="BON DOMAIN-CONTAINING PROTEIN"/>
    <property type="match status" value="1"/>
</dbReference>
<reference evidence="2" key="1">
    <citation type="submission" date="2011-09" db="EMBL/GenBank/DDBJ databases">
        <title>The permanent draft genome of Mucilaginibacter paludis DSM 18603.</title>
        <authorList>
            <consortium name="US DOE Joint Genome Institute (JGI-PGF)"/>
            <person name="Lucas S."/>
            <person name="Han J."/>
            <person name="Lapidus A."/>
            <person name="Bruce D."/>
            <person name="Goodwin L."/>
            <person name="Pitluck S."/>
            <person name="Peters L."/>
            <person name="Kyrpides N."/>
            <person name="Mavromatis K."/>
            <person name="Ivanova N."/>
            <person name="Mikhailova N."/>
            <person name="Held B."/>
            <person name="Detter J.C."/>
            <person name="Tapia R."/>
            <person name="Han C."/>
            <person name="Land M."/>
            <person name="Hauser L."/>
            <person name="Markowitz V."/>
            <person name="Cheng J.-F."/>
            <person name="Hugenholtz P."/>
            <person name="Woyke T."/>
            <person name="Wu D."/>
            <person name="Tindall B."/>
            <person name="Brambilla E."/>
            <person name="Klenk H.-P."/>
            <person name="Eisen J.A."/>
        </authorList>
    </citation>
    <scope>NUCLEOTIDE SEQUENCE [LARGE SCALE GENOMIC DNA]</scope>
    <source>
        <strain evidence="2">DSM 18603</strain>
    </source>
</reference>
<proteinExistence type="predicted"/>